<organism evidence="1 2">
    <name type="scientific">Halteria grandinella</name>
    <dbReference type="NCBI Taxonomy" id="5974"/>
    <lineage>
        <taxon>Eukaryota</taxon>
        <taxon>Sar</taxon>
        <taxon>Alveolata</taxon>
        <taxon>Ciliophora</taxon>
        <taxon>Intramacronucleata</taxon>
        <taxon>Spirotrichea</taxon>
        <taxon>Stichotrichia</taxon>
        <taxon>Sporadotrichida</taxon>
        <taxon>Halteriidae</taxon>
        <taxon>Halteria</taxon>
    </lineage>
</organism>
<accession>A0A8J8P3G3</accession>
<gene>
    <name evidence="1" type="ORF">FGO68_gene2026</name>
</gene>
<evidence type="ECO:0000313" key="2">
    <source>
        <dbReference type="Proteomes" id="UP000785679"/>
    </source>
</evidence>
<dbReference type="Proteomes" id="UP000785679">
    <property type="component" value="Unassembled WGS sequence"/>
</dbReference>
<dbReference type="EMBL" id="RRYP01001900">
    <property type="protein sequence ID" value="TNV85349.1"/>
    <property type="molecule type" value="Genomic_DNA"/>
</dbReference>
<sequence>MRFYFISGGGSCWKFNKSGDLKVTLALSLLRLSKSKRFAIYVEGLGQGAVVCRSLNTLKMNLSATNSSYLLLAQSSKCSGSQEPESEIPIEH</sequence>
<reference evidence="1" key="1">
    <citation type="submission" date="2019-06" db="EMBL/GenBank/DDBJ databases">
        <authorList>
            <person name="Zheng W."/>
        </authorList>
    </citation>
    <scope>NUCLEOTIDE SEQUENCE</scope>
    <source>
        <strain evidence="1">QDHG01</strain>
    </source>
</reference>
<name>A0A8J8P3G3_HALGN</name>
<proteinExistence type="predicted"/>
<dbReference type="AlphaFoldDB" id="A0A8J8P3G3"/>
<keyword evidence="2" id="KW-1185">Reference proteome</keyword>
<comment type="caution">
    <text evidence="1">The sequence shown here is derived from an EMBL/GenBank/DDBJ whole genome shotgun (WGS) entry which is preliminary data.</text>
</comment>
<protein>
    <submittedName>
        <fullName evidence="1">Uncharacterized protein</fullName>
    </submittedName>
</protein>
<evidence type="ECO:0000313" key="1">
    <source>
        <dbReference type="EMBL" id="TNV85349.1"/>
    </source>
</evidence>